<feature type="region of interest" description="Disordered" evidence="1">
    <location>
        <begin position="114"/>
        <end position="145"/>
    </location>
</feature>
<dbReference type="AlphaFoldDB" id="A0A9D4IPV7"/>
<reference evidence="2" key="1">
    <citation type="journal article" date="2019" name="bioRxiv">
        <title>The Genome of the Zebra Mussel, Dreissena polymorpha: A Resource for Invasive Species Research.</title>
        <authorList>
            <person name="McCartney M.A."/>
            <person name="Auch B."/>
            <person name="Kono T."/>
            <person name="Mallez S."/>
            <person name="Zhang Y."/>
            <person name="Obille A."/>
            <person name="Becker A."/>
            <person name="Abrahante J.E."/>
            <person name="Garbe J."/>
            <person name="Badalamenti J.P."/>
            <person name="Herman A."/>
            <person name="Mangelson H."/>
            <person name="Liachko I."/>
            <person name="Sullivan S."/>
            <person name="Sone E.D."/>
            <person name="Koren S."/>
            <person name="Silverstein K.A.T."/>
            <person name="Beckman K.B."/>
            <person name="Gohl D.M."/>
        </authorList>
    </citation>
    <scope>NUCLEOTIDE SEQUENCE</scope>
    <source>
        <strain evidence="2">Duluth1</strain>
        <tissue evidence="2">Whole animal</tissue>
    </source>
</reference>
<gene>
    <name evidence="2" type="ORF">DPMN_157296</name>
</gene>
<sequence>MEFKLKGSNILRRTSWYLGHLALSYIYLVDTENAECANCNIKDEQPANAFAMPTATVPSAGVATAVNAIRPSAGVATAVNAIRPSAGVATAVNAIRPSVAANWPASVETLANAEPDAQGPYASATAAARASEGMTSPSYSGERQN</sequence>
<evidence type="ECO:0000256" key="1">
    <source>
        <dbReference type="SAM" id="MobiDB-lite"/>
    </source>
</evidence>
<keyword evidence="3" id="KW-1185">Reference proteome</keyword>
<evidence type="ECO:0000313" key="2">
    <source>
        <dbReference type="EMBL" id="KAH3779493.1"/>
    </source>
</evidence>
<comment type="caution">
    <text evidence="2">The sequence shown here is derived from an EMBL/GenBank/DDBJ whole genome shotgun (WGS) entry which is preliminary data.</text>
</comment>
<name>A0A9D4IPV7_DREPO</name>
<reference evidence="2" key="2">
    <citation type="submission" date="2020-11" db="EMBL/GenBank/DDBJ databases">
        <authorList>
            <person name="McCartney M.A."/>
            <person name="Auch B."/>
            <person name="Kono T."/>
            <person name="Mallez S."/>
            <person name="Becker A."/>
            <person name="Gohl D.M."/>
            <person name="Silverstein K.A.T."/>
            <person name="Koren S."/>
            <person name="Bechman K.B."/>
            <person name="Herman A."/>
            <person name="Abrahante J.E."/>
            <person name="Garbe J."/>
        </authorList>
    </citation>
    <scope>NUCLEOTIDE SEQUENCE</scope>
    <source>
        <strain evidence="2">Duluth1</strain>
        <tissue evidence="2">Whole animal</tissue>
    </source>
</reference>
<dbReference type="Proteomes" id="UP000828390">
    <property type="component" value="Unassembled WGS sequence"/>
</dbReference>
<proteinExistence type="predicted"/>
<dbReference type="EMBL" id="JAIWYP010000008">
    <property type="protein sequence ID" value="KAH3779493.1"/>
    <property type="molecule type" value="Genomic_DNA"/>
</dbReference>
<feature type="compositionally biased region" description="Polar residues" evidence="1">
    <location>
        <begin position="133"/>
        <end position="145"/>
    </location>
</feature>
<evidence type="ECO:0000313" key="3">
    <source>
        <dbReference type="Proteomes" id="UP000828390"/>
    </source>
</evidence>
<organism evidence="2 3">
    <name type="scientific">Dreissena polymorpha</name>
    <name type="common">Zebra mussel</name>
    <name type="synonym">Mytilus polymorpha</name>
    <dbReference type="NCBI Taxonomy" id="45954"/>
    <lineage>
        <taxon>Eukaryota</taxon>
        <taxon>Metazoa</taxon>
        <taxon>Spiralia</taxon>
        <taxon>Lophotrochozoa</taxon>
        <taxon>Mollusca</taxon>
        <taxon>Bivalvia</taxon>
        <taxon>Autobranchia</taxon>
        <taxon>Heteroconchia</taxon>
        <taxon>Euheterodonta</taxon>
        <taxon>Imparidentia</taxon>
        <taxon>Neoheterodontei</taxon>
        <taxon>Myida</taxon>
        <taxon>Dreissenoidea</taxon>
        <taxon>Dreissenidae</taxon>
        <taxon>Dreissena</taxon>
    </lineage>
</organism>
<protein>
    <submittedName>
        <fullName evidence="2">Uncharacterized protein</fullName>
    </submittedName>
</protein>
<accession>A0A9D4IPV7</accession>
<feature type="compositionally biased region" description="Low complexity" evidence="1">
    <location>
        <begin position="122"/>
        <end position="131"/>
    </location>
</feature>